<dbReference type="STRING" id="35756.GCA_001044155_00855"/>
<protein>
    <recommendedName>
        <fullName evidence="3">HTTM domain-containing protein</fullName>
    </recommendedName>
</protein>
<dbReference type="EMBL" id="UFXQ01000001">
    <property type="protein sequence ID" value="STC69596.1"/>
    <property type="molecule type" value="Genomic_DNA"/>
</dbReference>
<sequence>MHIMDLFRPRARAERPAVLRIGFNGFSAVHNALRRPIIRDIHRQPANRFHPVGVCRVLSKPLPPKVADALFDAAQVVNALALVGLAHKVTGPANALLQLWTMTYRNSFGMILHNDNMLVMQQMAVGFGPSADALSADAWIRDRTLLPEKYSRSYGEANTLANIAATAVYFTSGVAKVRNEYGWRWASGVALREQVAADAVRKEVFGSEAPNGAEKLYNAKGPLGLLAAGALAVELLSPLALLNRRAGQLFALAACAMHWGIRLVMGIKFTYNMSGVSYLGYFPVGPELRAL</sequence>
<name>A0A376CM59_9CORY</name>
<dbReference type="AlphaFoldDB" id="A0A376CM59"/>
<dbReference type="Proteomes" id="UP000254467">
    <property type="component" value="Unassembled WGS sequence"/>
</dbReference>
<proteinExistence type="predicted"/>
<organism evidence="1 2">
    <name type="scientific">Corynebacterium pilosum</name>
    <dbReference type="NCBI Taxonomy" id="35756"/>
    <lineage>
        <taxon>Bacteria</taxon>
        <taxon>Bacillati</taxon>
        <taxon>Actinomycetota</taxon>
        <taxon>Actinomycetes</taxon>
        <taxon>Mycobacteriales</taxon>
        <taxon>Corynebacteriaceae</taxon>
        <taxon>Corynebacterium</taxon>
    </lineage>
</organism>
<dbReference type="OrthoDB" id="4964748at2"/>
<evidence type="ECO:0008006" key="3">
    <source>
        <dbReference type="Google" id="ProtNLM"/>
    </source>
</evidence>
<accession>A0A376CM59</accession>
<keyword evidence="2" id="KW-1185">Reference proteome</keyword>
<evidence type="ECO:0000313" key="2">
    <source>
        <dbReference type="Proteomes" id="UP000254467"/>
    </source>
</evidence>
<dbReference type="RefSeq" id="WP_018581599.1">
    <property type="nucleotide sequence ID" value="NZ_UFXQ01000001.1"/>
</dbReference>
<reference evidence="1 2" key="1">
    <citation type="submission" date="2018-06" db="EMBL/GenBank/DDBJ databases">
        <authorList>
            <consortium name="Pathogen Informatics"/>
            <person name="Doyle S."/>
        </authorList>
    </citation>
    <scope>NUCLEOTIDE SEQUENCE [LARGE SCALE GENOMIC DNA]</scope>
    <source>
        <strain evidence="1 2">NCTC11862</strain>
    </source>
</reference>
<gene>
    <name evidence="1" type="ORF">NCTC11862_01395</name>
</gene>
<evidence type="ECO:0000313" key="1">
    <source>
        <dbReference type="EMBL" id="STC69596.1"/>
    </source>
</evidence>